<evidence type="ECO:0000256" key="2">
    <source>
        <dbReference type="SAM" id="Phobius"/>
    </source>
</evidence>
<dbReference type="EMBL" id="CAHIKZ030002322">
    <property type="protein sequence ID" value="CAE1284957.1"/>
    <property type="molecule type" value="Genomic_DNA"/>
</dbReference>
<feature type="transmembrane region" description="Helical" evidence="2">
    <location>
        <begin position="496"/>
        <end position="513"/>
    </location>
</feature>
<feature type="transmembrane region" description="Helical" evidence="2">
    <location>
        <begin position="470"/>
        <end position="490"/>
    </location>
</feature>
<evidence type="ECO:0000313" key="5">
    <source>
        <dbReference type="Proteomes" id="UP000597762"/>
    </source>
</evidence>
<dbReference type="Proteomes" id="UP000597762">
    <property type="component" value="Unassembled WGS sequence"/>
</dbReference>
<feature type="compositionally biased region" description="Low complexity" evidence="1">
    <location>
        <begin position="59"/>
        <end position="76"/>
    </location>
</feature>
<dbReference type="Gene3D" id="2.30.29.30">
    <property type="entry name" value="Pleckstrin-homology domain (PH domain)/Phosphotyrosine-binding domain (PTB)"/>
    <property type="match status" value="1"/>
</dbReference>
<comment type="caution">
    <text evidence="4">The sequence shown here is derived from an EMBL/GenBank/DDBJ whole genome shotgun (WGS) entry which is preliminary data.</text>
</comment>
<evidence type="ECO:0000259" key="3">
    <source>
        <dbReference type="PROSITE" id="PS50003"/>
    </source>
</evidence>
<protein>
    <recommendedName>
        <fullName evidence="3">PH domain-containing protein</fullName>
    </recommendedName>
</protein>
<dbReference type="GO" id="GO:0015629">
    <property type="term" value="C:actin cytoskeleton"/>
    <property type="evidence" value="ECO:0007669"/>
    <property type="project" value="TreeGrafter"/>
</dbReference>
<dbReference type="InterPro" id="IPR011993">
    <property type="entry name" value="PH-like_dom_sf"/>
</dbReference>
<feature type="domain" description="PH" evidence="3">
    <location>
        <begin position="173"/>
        <end position="269"/>
    </location>
</feature>
<organism evidence="4 5">
    <name type="scientific">Acanthosepion pharaonis</name>
    <name type="common">Pharaoh cuttlefish</name>
    <name type="synonym">Sepia pharaonis</name>
    <dbReference type="NCBI Taxonomy" id="158019"/>
    <lineage>
        <taxon>Eukaryota</taxon>
        <taxon>Metazoa</taxon>
        <taxon>Spiralia</taxon>
        <taxon>Lophotrochozoa</taxon>
        <taxon>Mollusca</taxon>
        <taxon>Cephalopoda</taxon>
        <taxon>Coleoidea</taxon>
        <taxon>Decapodiformes</taxon>
        <taxon>Sepiida</taxon>
        <taxon>Sepiina</taxon>
        <taxon>Sepiidae</taxon>
        <taxon>Acanthosepion</taxon>
    </lineage>
</organism>
<accession>A0A812D0A4</accession>
<feature type="region of interest" description="Disordered" evidence="1">
    <location>
        <begin position="332"/>
        <end position="372"/>
    </location>
</feature>
<proteinExistence type="predicted"/>
<dbReference type="SUPFAM" id="SSF50729">
    <property type="entry name" value="PH domain-like"/>
    <property type="match status" value="1"/>
</dbReference>
<dbReference type="OrthoDB" id="9942268at2759"/>
<reference evidence="4" key="1">
    <citation type="submission" date="2021-01" db="EMBL/GenBank/DDBJ databases">
        <authorList>
            <person name="Li R."/>
            <person name="Bekaert M."/>
        </authorList>
    </citation>
    <scope>NUCLEOTIDE SEQUENCE</scope>
    <source>
        <strain evidence="4">Farmed</strain>
    </source>
</reference>
<keyword evidence="2" id="KW-1133">Transmembrane helix</keyword>
<dbReference type="AlphaFoldDB" id="A0A812D0A4"/>
<dbReference type="PANTHER" id="PTHR17271">
    <property type="entry name" value="PLECKSTRIN HOMOLOGY PH DOMAIN-CONTAINING PROTEIN"/>
    <property type="match status" value="1"/>
</dbReference>
<gene>
    <name evidence="4" type="ORF">SPHA_45044</name>
</gene>
<sequence length="514" mass="57859">MKTNNSFLLSPTLSFFLRQILFSRSGDNLNFIPIVDNYKVGPQIFEGSDSRRASDSGKSDSPVPSCSPSSKSSNGEKSGHRSRRGSFDEKRASPIRPRTPTNRSISLLAEKSTNSREFSSRLSLPKTDSDIDIDGPPTKQRSKLPPDDNVILYSSRNNETDELKMAKSSEMNAAAKQKDLKTERKIEDWKKHWFVLDANSLRYFEDAKAEENNVLDGKIDLSTCYLIEEVEVLRNYGFSIKNQNGEYVLTAMTSGLRKNWMQAIKICVEMLNWKEPPKGLRRHHSDSQKSGSSGTGTSNLGGGSNWLAPIGRYVEGSDNALLSGDLHKKKLERSENRYLPHRTKSPSARVKDKTRSKLPKLLSPPPETEQQGYKIDSYSAHVESGSSEEYHHSAGLDHNVPSFMDSPEDHPDGSLSAGDGMLVDLLETEENISAFFSLYIFLSLYLSLSISFSLYIFLSLYLSLSISFSLYIFLSLYLSLSISFSLYIFLSLYLSLSISFSLYIFLSYIFYIYI</sequence>
<keyword evidence="5" id="KW-1185">Reference proteome</keyword>
<dbReference type="InterPro" id="IPR001849">
    <property type="entry name" value="PH_domain"/>
</dbReference>
<dbReference type="PANTHER" id="PTHR17271:SF1">
    <property type="entry name" value="PROTEIN OUTSPREAD"/>
    <property type="match status" value="1"/>
</dbReference>
<evidence type="ECO:0000256" key="1">
    <source>
        <dbReference type="SAM" id="MobiDB-lite"/>
    </source>
</evidence>
<dbReference type="Pfam" id="PF00169">
    <property type="entry name" value="PH"/>
    <property type="match status" value="1"/>
</dbReference>
<dbReference type="PROSITE" id="PS50003">
    <property type="entry name" value="PH_DOMAIN"/>
    <property type="match status" value="1"/>
</dbReference>
<name>A0A812D0A4_ACAPH</name>
<keyword evidence="2" id="KW-0472">Membrane</keyword>
<keyword evidence="2" id="KW-0812">Transmembrane</keyword>
<dbReference type="GO" id="GO:0051015">
    <property type="term" value="F:actin filament binding"/>
    <property type="evidence" value="ECO:0007669"/>
    <property type="project" value="TreeGrafter"/>
</dbReference>
<dbReference type="InterPro" id="IPR052223">
    <property type="entry name" value="Actin_Cytoskeleton_Reg"/>
</dbReference>
<feature type="compositionally biased region" description="Basic and acidic residues" evidence="1">
    <location>
        <begin position="48"/>
        <end position="58"/>
    </location>
</feature>
<feature type="compositionally biased region" description="Polar residues" evidence="1">
    <location>
        <begin position="99"/>
        <end position="122"/>
    </location>
</feature>
<feature type="region of interest" description="Disordered" evidence="1">
    <location>
        <begin position="46"/>
        <end position="148"/>
    </location>
</feature>
<feature type="transmembrane region" description="Helical" evidence="2">
    <location>
        <begin position="436"/>
        <end position="458"/>
    </location>
</feature>
<evidence type="ECO:0000313" key="4">
    <source>
        <dbReference type="EMBL" id="CAE1284957.1"/>
    </source>
</evidence>
<feature type="region of interest" description="Disordered" evidence="1">
    <location>
        <begin position="277"/>
        <end position="303"/>
    </location>
</feature>
<dbReference type="SMART" id="SM00233">
    <property type="entry name" value="PH"/>
    <property type="match status" value="1"/>
</dbReference>